<keyword evidence="4 11" id="KW-0949">S-adenosyl-L-methionine</keyword>
<dbReference type="SUPFAM" id="SSF53335">
    <property type="entry name" value="S-adenosyl-L-methionine-dependent methyltransferases"/>
    <property type="match status" value="1"/>
</dbReference>
<evidence type="ECO:0000256" key="5">
    <source>
        <dbReference type="ARBA" id="ARBA00039112"/>
    </source>
</evidence>
<dbReference type="PANTHER" id="PTHR12753:SF0">
    <property type="entry name" value="ALPHA N-TERMINAL PROTEIN METHYLTRANSFERASE 1"/>
    <property type="match status" value="1"/>
</dbReference>
<evidence type="ECO:0000256" key="6">
    <source>
        <dbReference type="ARBA" id="ARBA00039449"/>
    </source>
</evidence>
<dbReference type="GO" id="GO:0005737">
    <property type="term" value="C:cytoplasm"/>
    <property type="evidence" value="ECO:0007669"/>
    <property type="project" value="TreeGrafter"/>
</dbReference>
<name>A0A8E2DSN3_9APHY</name>
<dbReference type="PANTHER" id="PTHR12753">
    <property type="entry name" value="AD-003 - RELATED"/>
    <property type="match status" value="1"/>
</dbReference>
<dbReference type="Proteomes" id="UP000250043">
    <property type="component" value="Unassembled WGS sequence"/>
</dbReference>
<dbReference type="InterPro" id="IPR008576">
    <property type="entry name" value="MeTrfase_NTM1"/>
</dbReference>
<dbReference type="PIRSF" id="PIRSF016958">
    <property type="entry name" value="DUF858_MeTrfase_lik"/>
    <property type="match status" value="1"/>
</dbReference>
<evidence type="ECO:0000256" key="8">
    <source>
        <dbReference type="ARBA" id="ARBA00047306"/>
    </source>
</evidence>
<keyword evidence="2 12" id="KW-0489">Methyltransferase</keyword>
<dbReference type="GO" id="GO:0071885">
    <property type="term" value="F:N-terminal protein N-methyltransferase activity"/>
    <property type="evidence" value="ECO:0007669"/>
    <property type="project" value="UniProtKB-EC"/>
</dbReference>
<dbReference type="OrthoDB" id="1298661at2759"/>
<feature type="binding site" evidence="11">
    <location>
        <begin position="156"/>
        <end position="157"/>
    </location>
    <ligand>
        <name>S-adenosyl-L-methionine</name>
        <dbReference type="ChEBI" id="CHEBI:59789"/>
    </ligand>
</feature>
<dbReference type="EC" id="2.1.1.244" evidence="5"/>
<comment type="catalytic activity">
    <reaction evidence="9">
        <text>N-terminal L-prolyl-L-prolyl-L-lysyl-[protein] + 2 S-adenosyl-L-methionine = N-terminal N,N-dimethyl-L-prolyl-L-prolyl-L-lysyl-[protein] + 2 S-adenosyl-L-homocysteine + 2 H(+)</text>
        <dbReference type="Rhea" id="RHEA:54736"/>
        <dbReference type="Rhea" id="RHEA-COMP:13787"/>
        <dbReference type="Rhea" id="RHEA-COMP:13974"/>
        <dbReference type="ChEBI" id="CHEBI:15378"/>
        <dbReference type="ChEBI" id="CHEBI:57856"/>
        <dbReference type="ChEBI" id="CHEBI:59789"/>
        <dbReference type="ChEBI" id="CHEBI:138059"/>
        <dbReference type="ChEBI" id="CHEBI:138318"/>
        <dbReference type="EC" id="2.1.1.244"/>
    </reaction>
</comment>
<comment type="catalytic activity">
    <reaction evidence="8">
        <text>N-terminal L-seryl-L-prolyl-L-lysyl-[protein] + 3 S-adenosyl-L-methionine = N-terminal N,N,N-trimethyl-L-seryl-L-prolyl-L-lysyl-[protein] + 3 S-adenosyl-L-homocysteine + 3 H(+)</text>
        <dbReference type="Rhea" id="RHEA:54724"/>
        <dbReference type="Rhea" id="RHEA-COMP:13789"/>
        <dbReference type="Rhea" id="RHEA-COMP:13973"/>
        <dbReference type="ChEBI" id="CHEBI:15378"/>
        <dbReference type="ChEBI" id="CHEBI:57856"/>
        <dbReference type="ChEBI" id="CHEBI:59789"/>
        <dbReference type="ChEBI" id="CHEBI:138061"/>
        <dbReference type="ChEBI" id="CHEBI:138317"/>
        <dbReference type="EC" id="2.1.1.244"/>
    </reaction>
</comment>
<keyword evidence="13" id="KW-1185">Reference proteome</keyword>
<keyword evidence="3 12" id="KW-0808">Transferase</keyword>
<feature type="binding site" evidence="11">
    <location>
        <position position="86"/>
    </location>
    <ligand>
        <name>S-adenosyl-L-methionine</name>
        <dbReference type="ChEBI" id="CHEBI:59789"/>
    </ligand>
</feature>
<evidence type="ECO:0000256" key="9">
    <source>
        <dbReference type="ARBA" id="ARBA00047885"/>
    </source>
</evidence>
<evidence type="ECO:0000256" key="1">
    <source>
        <dbReference type="ARBA" id="ARBA00009059"/>
    </source>
</evidence>
<evidence type="ECO:0000256" key="7">
    <source>
        <dbReference type="ARBA" id="ARBA00043129"/>
    </source>
</evidence>
<accession>A0A8E2DSN3</accession>
<comment type="catalytic activity">
    <reaction evidence="10">
        <text>N-terminal L-alanyl-L-prolyl-L-lysyl-[protein] + 3 S-adenosyl-L-methionine = N-terminal N,N,N-trimethyl-L-alanyl-L-prolyl-L-lysyl-[protein] + 3 S-adenosyl-L-homocysteine + 3 H(+)</text>
        <dbReference type="Rhea" id="RHEA:54712"/>
        <dbReference type="Rhea" id="RHEA-COMP:13785"/>
        <dbReference type="Rhea" id="RHEA-COMP:13971"/>
        <dbReference type="ChEBI" id="CHEBI:15378"/>
        <dbReference type="ChEBI" id="CHEBI:57856"/>
        <dbReference type="ChEBI" id="CHEBI:59789"/>
        <dbReference type="ChEBI" id="CHEBI:138057"/>
        <dbReference type="ChEBI" id="CHEBI:138315"/>
        <dbReference type="EC" id="2.1.1.244"/>
    </reaction>
</comment>
<protein>
    <recommendedName>
        <fullName evidence="6">Alpha N-terminal protein methyltransferase 1</fullName>
        <ecNumber evidence="5">2.1.1.244</ecNumber>
    </recommendedName>
    <alternativeName>
        <fullName evidence="7">X-Pro-Lys N-terminal protein methyltransferase 1</fullName>
    </alternativeName>
</protein>
<comment type="similarity">
    <text evidence="1">Belongs to the methyltransferase superfamily. NTM1 family.</text>
</comment>
<dbReference type="Pfam" id="PF05891">
    <property type="entry name" value="Methyltransf_PK"/>
    <property type="match status" value="1"/>
</dbReference>
<evidence type="ECO:0000313" key="12">
    <source>
        <dbReference type="EMBL" id="OCH94932.1"/>
    </source>
</evidence>
<dbReference type="Gene3D" id="3.40.50.150">
    <property type="entry name" value="Vaccinia Virus protein VP39"/>
    <property type="match status" value="1"/>
</dbReference>
<sequence>MASAINSDNVPDPDVELGMQYWADQPANYDGVLGGFGSGSLPRVDALGSRQFLQYLMPELCTVPSAIRPLGTPAEPQRRTRALDVGAGVGRVTGDVLLHLVSDVVLVEPVEPLVKEALARGTASASLGATTRDREYVLWKGIADKTKSVTFIQDTLQGFDPCHPLARTKRLGRVGFEPSVNDIGSGFDVIWCQWCLGCLSDPDLVTFFKRCRLALRDPRRSVIVVKENLCSEVDGEPRAVFDETDSSLTRSDLVWKKAFSEAGLHLIHEQVQHGFPEGLYPVKMYALR</sequence>
<evidence type="ECO:0000256" key="11">
    <source>
        <dbReference type="PIRSR" id="PIRSR016958-1"/>
    </source>
</evidence>
<evidence type="ECO:0000256" key="4">
    <source>
        <dbReference type="ARBA" id="ARBA00022691"/>
    </source>
</evidence>
<dbReference type="AlphaFoldDB" id="A0A8E2DSN3"/>
<evidence type="ECO:0000256" key="2">
    <source>
        <dbReference type="ARBA" id="ARBA00022603"/>
    </source>
</evidence>
<dbReference type="GO" id="GO:0032259">
    <property type="term" value="P:methylation"/>
    <property type="evidence" value="ECO:0007669"/>
    <property type="project" value="UniProtKB-KW"/>
</dbReference>
<feature type="binding site" evidence="11">
    <location>
        <position position="91"/>
    </location>
    <ligand>
        <name>S-adenosyl-L-methionine</name>
        <dbReference type="ChEBI" id="CHEBI:59789"/>
    </ligand>
</feature>
<proteinExistence type="inferred from homology"/>
<gene>
    <name evidence="12" type="ORF">OBBRIDRAFT_746331</name>
</gene>
<evidence type="ECO:0000256" key="10">
    <source>
        <dbReference type="ARBA" id="ARBA00048167"/>
    </source>
</evidence>
<evidence type="ECO:0000256" key="3">
    <source>
        <dbReference type="ARBA" id="ARBA00022679"/>
    </source>
</evidence>
<reference evidence="12 13" key="1">
    <citation type="submission" date="2016-07" db="EMBL/GenBank/DDBJ databases">
        <title>Draft genome of the white-rot fungus Obba rivulosa 3A-2.</title>
        <authorList>
            <consortium name="DOE Joint Genome Institute"/>
            <person name="Miettinen O."/>
            <person name="Riley R."/>
            <person name="Acob R."/>
            <person name="Barry K."/>
            <person name="Cullen D."/>
            <person name="De Vries R."/>
            <person name="Hainaut M."/>
            <person name="Hatakka A."/>
            <person name="Henrissat B."/>
            <person name="Hilden K."/>
            <person name="Kuo R."/>
            <person name="Labutti K."/>
            <person name="Lipzen A."/>
            <person name="Makela M.R."/>
            <person name="Sandor L."/>
            <person name="Spatafora J.W."/>
            <person name="Grigoriev I.V."/>
            <person name="Hibbett D.S."/>
        </authorList>
    </citation>
    <scope>NUCLEOTIDE SEQUENCE [LARGE SCALE GENOMIC DNA]</scope>
    <source>
        <strain evidence="12 13">3A-2</strain>
    </source>
</reference>
<dbReference type="InterPro" id="IPR029063">
    <property type="entry name" value="SAM-dependent_MTases_sf"/>
</dbReference>
<dbReference type="EMBL" id="KV722339">
    <property type="protein sequence ID" value="OCH94932.1"/>
    <property type="molecule type" value="Genomic_DNA"/>
</dbReference>
<evidence type="ECO:0000313" key="13">
    <source>
        <dbReference type="Proteomes" id="UP000250043"/>
    </source>
</evidence>
<feature type="binding site" evidence="11">
    <location>
        <position position="193"/>
    </location>
    <ligand>
        <name>S-adenosyl-L-methionine</name>
        <dbReference type="ChEBI" id="CHEBI:59789"/>
    </ligand>
</feature>
<organism evidence="12 13">
    <name type="scientific">Obba rivulosa</name>
    <dbReference type="NCBI Taxonomy" id="1052685"/>
    <lineage>
        <taxon>Eukaryota</taxon>
        <taxon>Fungi</taxon>
        <taxon>Dikarya</taxon>
        <taxon>Basidiomycota</taxon>
        <taxon>Agaricomycotina</taxon>
        <taxon>Agaricomycetes</taxon>
        <taxon>Polyporales</taxon>
        <taxon>Gelatoporiaceae</taxon>
        <taxon>Obba</taxon>
    </lineage>
</organism>